<comment type="caution">
    <text evidence="2">The sequence shown here is derived from an EMBL/GenBank/DDBJ whole genome shotgun (WGS) entry which is preliminary data.</text>
</comment>
<organism evidence="2 3">
    <name type="scientific">Hyphomonas atlantica</name>
    <dbReference type="NCBI Taxonomy" id="1280948"/>
    <lineage>
        <taxon>Bacteria</taxon>
        <taxon>Pseudomonadati</taxon>
        <taxon>Pseudomonadota</taxon>
        <taxon>Alphaproteobacteria</taxon>
        <taxon>Hyphomonadales</taxon>
        <taxon>Hyphomonadaceae</taxon>
        <taxon>Hyphomonas</taxon>
    </lineage>
</organism>
<keyword evidence="1" id="KW-0472">Membrane</keyword>
<evidence type="ECO:0000256" key="1">
    <source>
        <dbReference type="SAM" id="Phobius"/>
    </source>
</evidence>
<accession>A0A059E2J7</accession>
<dbReference type="Proteomes" id="UP000024547">
    <property type="component" value="Unassembled WGS sequence"/>
</dbReference>
<feature type="transmembrane region" description="Helical" evidence="1">
    <location>
        <begin position="41"/>
        <end position="60"/>
    </location>
</feature>
<gene>
    <name evidence="2" type="ORF">HY36_04475</name>
</gene>
<dbReference type="PATRIC" id="fig|1280948.3.peg.1726"/>
<evidence type="ECO:0000313" key="2">
    <source>
        <dbReference type="EMBL" id="KCZ61815.1"/>
    </source>
</evidence>
<dbReference type="AlphaFoldDB" id="A0A059E2J7"/>
<dbReference type="EMBL" id="AWFH01000012">
    <property type="protein sequence ID" value="KCZ61815.1"/>
    <property type="molecule type" value="Genomic_DNA"/>
</dbReference>
<dbReference type="OrthoDB" id="7620527at2"/>
<feature type="transmembrane region" description="Helical" evidence="1">
    <location>
        <begin position="72"/>
        <end position="90"/>
    </location>
</feature>
<sequence length="103" mass="11652">MSVSLDMSLLNAMLDKIAEVANDIILDVTDWVDHLSDMEKVFFMAVFIALLFFLILVKAANRKHTPKKGRSFVSSIVLVMLFSFGAGWMLDSRFALHHMLNFG</sequence>
<proteinExistence type="predicted"/>
<evidence type="ECO:0000313" key="3">
    <source>
        <dbReference type="Proteomes" id="UP000024547"/>
    </source>
</evidence>
<keyword evidence="1" id="KW-0812">Transmembrane</keyword>
<keyword evidence="3" id="KW-1185">Reference proteome</keyword>
<dbReference type="RefSeq" id="WP_035551078.1">
    <property type="nucleotide sequence ID" value="NZ_AWFH01000012.1"/>
</dbReference>
<protein>
    <submittedName>
        <fullName evidence="2">Uncharacterized protein</fullName>
    </submittedName>
</protein>
<reference evidence="2 3" key="1">
    <citation type="journal article" date="2014" name="Antonie Van Leeuwenhoek">
        <title>Hyphomonas beringensis sp. nov. and Hyphomonas chukchiensis sp. nov., isolated from surface seawater of the Bering Sea and Chukchi Sea.</title>
        <authorList>
            <person name="Li C."/>
            <person name="Lai Q."/>
            <person name="Li G."/>
            <person name="Dong C."/>
            <person name="Wang J."/>
            <person name="Liao Y."/>
            <person name="Shao Z."/>
        </authorList>
    </citation>
    <scope>NUCLEOTIDE SEQUENCE [LARGE SCALE GENOMIC DNA]</scope>
    <source>
        <strain evidence="2 3">22II1-22F38</strain>
    </source>
</reference>
<dbReference type="STRING" id="1280948.HY36_04475"/>
<keyword evidence="1" id="KW-1133">Transmembrane helix</keyword>
<name>A0A059E2J7_9PROT</name>